<comment type="subunit">
    <text evidence="6">Part of the multisubunit transport protein particle (TRAPP) complex.</text>
</comment>
<organism evidence="8 9">
    <name type="scientific">Ogataea polymorpha</name>
    <dbReference type="NCBI Taxonomy" id="460523"/>
    <lineage>
        <taxon>Eukaryota</taxon>
        <taxon>Fungi</taxon>
        <taxon>Dikarya</taxon>
        <taxon>Ascomycota</taxon>
        <taxon>Saccharomycotina</taxon>
        <taxon>Pichiomycetes</taxon>
        <taxon>Pichiales</taxon>
        <taxon>Pichiaceae</taxon>
        <taxon>Ogataea</taxon>
    </lineage>
</organism>
<protein>
    <recommendedName>
        <fullName evidence="6">Trafficking protein particle complex subunit</fullName>
    </recommendedName>
</protein>
<evidence type="ECO:0000256" key="4">
    <source>
        <dbReference type="ARBA" id="ARBA00023034"/>
    </source>
</evidence>
<dbReference type="InterPro" id="IPR007233">
    <property type="entry name" value="TRAPPC"/>
</dbReference>
<keyword evidence="4 6" id="KW-0333">Golgi apparatus</keyword>
<evidence type="ECO:0000256" key="5">
    <source>
        <dbReference type="ARBA" id="ARBA00038167"/>
    </source>
</evidence>
<dbReference type="Gene3D" id="3.30.450.70">
    <property type="match status" value="1"/>
</dbReference>
<comment type="subcellular location">
    <subcellularLocation>
        <location evidence="6">Endoplasmic reticulum</location>
    </subcellularLocation>
    <subcellularLocation>
        <location evidence="6">Golgi apparatus</location>
        <location evidence="6">cis-Golgi network</location>
    </subcellularLocation>
</comment>
<evidence type="ECO:0000256" key="1">
    <source>
        <dbReference type="ARBA" id="ARBA00022448"/>
    </source>
</evidence>
<evidence type="ECO:0000256" key="7">
    <source>
        <dbReference type="SAM" id="MobiDB-lite"/>
    </source>
</evidence>
<keyword evidence="3 6" id="KW-0931">ER-Golgi transport</keyword>
<dbReference type="Proteomes" id="UP000788993">
    <property type="component" value="Unassembled WGS sequence"/>
</dbReference>
<feature type="compositionally biased region" description="Low complexity" evidence="7">
    <location>
        <begin position="53"/>
        <end position="71"/>
    </location>
</feature>
<dbReference type="GO" id="GO:0005794">
    <property type="term" value="C:Golgi apparatus"/>
    <property type="evidence" value="ECO:0007669"/>
    <property type="project" value="UniProtKB-SubCell"/>
</dbReference>
<evidence type="ECO:0000313" key="9">
    <source>
        <dbReference type="Proteomes" id="UP000788993"/>
    </source>
</evidence>
<dbReference type="SUPFAM" id="SSF64356">
    <property type="entry name" value="SNARE-like"/>
    <property type="match status" value="1"/>
</dbReference>
<dbReference type="Pfam" id="PF04099">
    <property type="entry name" value="Sybindin"/>
    <property type="match status" value="1"/>
</dbReference>
<dbReference type="PANTHER" id="PTHR23249:SF16">
    <property type="entry name" value="TRAFFICKING PROTEIN PARTICLE COMPLEX SUBUNIT 1"/>
    <property type="match status" value="1"/>
</dbReference>
<feature type="region of interest" description="Disordered" evidence="7">
    <location>
        <begin position="50"/>
        <end position="75"/>
    </location>
</feature>
<dbReference type="GO" id="GO:0030008">
    <property type="term" value="C:TRAPP complex"/>
    <property type="evidence" value="ECO:0007669"/>
    <property type="project" value="UniProtKB-UniRule"/>
</dbReference>
<dbReference type="AlphaFoldDB" id="A0A9P8PSU2"/>
<comment type="similarity">
    <text evidence="5">Belongs to the TRAPP small subunits family. BET5 subfamily.</text>
</comment>
<dbReference type="SMART" id="SM01399">
    <property type="entry name" value="Sybindin"/>
    <property type="match status" value="1"/>
</dbReference>
<dbReference type="GO" id="GO:0005783">
    <property type="term" value="C:endoplasmic reticulum"/>
    <property type="evidence" value="ECO:0007669"/>
    <property type="project" value="UniProtKB-SubCell"/>
</dbReference>
<dbReference type="OrthoDB" id="3364529at2759"/>
<sequence>MPIYSFWIYDRHCNCIFSREYGTGIQDSSNSILRSTPKLKASAQFTPNASYENTSSLPSSSQSTQNSSISSGRGQRLLSSTLNSQKAQDLIQKGTVNTQNNNNTSKLLFGTLFSLRKIAVSLCTPQAETPQEEEFNASNLNSFNSLQSFHTLNYKCHYYETMNGLRFVVVTHPAARNLQSSLVEIYHSIYLPAIVRNPLMPVEYREDEVISNERFIRAIDEYWTSLEETLT</sequence>
<keyword evidence="1 6" id="KW-0813">Transport</keyword>
<keyword evidence="9" id="KW-1185">Reference proteome</keyword>
<dbReference type="EMBL" id="JAEUBD010000146">
    <property type="protein sequence ID" value="KAH3676977.1"/>
    <property type="molecule type" value="Genomic_DNA"/>
</dbReference>
<reference evidence="8" key="1">
    <citation type="journal article" date="2021" name="Open Biol.">
        <title>Shared evolutionary footprints suggest mitochondrial oxidative damage underlies multiple complex I losses in fungi.</title>
        <authorList>
            <person name="Schikora-Tamarit M.A."/>
            <person name="Marcet-Houben M."/>
            <person name="Nosek J."/>
            <person name="Gabaldon T."/>
        </authorList>
    </citation>
    <scope>NUCLEOTIDE SEQUENCE</scope>
    <source>
        <strain evidence="8">NCAIM Y.01608</strain>
    </source>
</reference>
<comment type="caution">
    <text evidence="8">The sequence shown here is derived from an EMBL/GenBank/DDBJ whole genome shotgun (WGS) entry which is preliminary data.</text>
</comment>
<dbReference type="PANTHER" id="PTHR23249">
    <property type="entry name" value="TRAFFICKING PROTEIN PARTICLE COMPLEX SUBUNIT"/>
    <property type="match status" value="1"/>
</dbReference>
<proteinExistence type="inferred from homology"/>
<evidence type="ECO:0000313" key="8">
    <source>
        <dbReference type="EMBL" id="KAH3676977.1"/>
    </source>
</evidence>
<evidence type="ECO:0000256" key="6">
    <source>
        <dbReference type="RuleBase" id="RU366065"/>
    </source>
</evidence>
<evidence type="ECO:0000256" key="3">
    <source>
        <dbReference type="ARBA" id="ARBA00022892"/>
    </source>
</evidence>
<evidence type="ECO:0000256" key="2">
    <source>
        <dbReference type="ARBA" id="ARBA00022824"/>
    </source>
</evidence>
<dbReference type="InterPro" id="IPR011012">
    <property type="entry name" value="Longin-like_dom_sf"/>
</dbReference>
<dbReference type="GO" id="GO:0006888">
    <property type="term" value="P:endoplasmic reticulum to Golgi vesicle-mediated transport"/>
    <property type="evidence" value="ECO:0007669"/>
    <property type="project" value="UniProtKB-UniRule"/>
</dbReference>
<accession>A0A9P8PSU2</accession>
<gene>
    <name evidence="8" type="ORF">OGATHE_001467</name>
</gene>
<name>A0A9P8PSU2_9ASCO</name>
<keyword evidence="2 6" id="KW-0256">Endoplasmic reticulum</keyword>
<reference evidence="8" key="2">
    <citation type="submission" date="2021-01" db="EMBL/GenBank/DDBJ databases">
        <authorList>
            <person name="Schikora-Tamarit M.A."/>
        </authorList>
    </citation>
    <scope>NUCLEOTIDE SEQUENCE</scope>
    <source>
        <strain evidence="8">NCAIM Y.01608</strain>
    </source>
</reference>